<gene>
    <name evidence="2" type="ORF">GCM10011340_36410</name>
</gene>
<evidence type="ECO:0000259" key="1">
    <source>
        <dbReference type="Pfam" id="PF00814"/>
    </source>
</evidence>
<accession>A0ABQ3IF47</accession>
<organism evidence="2 3">
    <name type="scientific">Roseivirga thermotolerans</name>
    <dbReference type="NCBI Taxonomy" id="1758176"/>
    <lineage>
        <taxon>Bacteria</taxon>
        <taxon>Pseudomonadati</taxon>
        <taxon>Bacteroidota</taxon>
        <taxon>Cytophagia</taxon>
        <taxon>Cytophagales</taxon>
        <taxon>Roseivirgaceae</taxon>
        <taxon>Roseivirga</taxon>
    </lineage>
</organism>
<evidence type="ECO:0000313" key="3">
    <source>
        <dbReference type="Proteomes" id="UP000658258"/>
    </source>
</evidence>
<dbReference type="InterPro" id="IPR043129">
    <property type="entry name" value="ATPase_NBD"/>
</dbReference>
<comment type="caution">
    <text evidence="2">The sequence shown here is derived from an EMBL/GenBank/DDBJ whole genome shotgun (WGS) entry which is preliminary data.</text>
</comment>
<proteinExistence type="predicted"/>
<evidence type="ECO:0000313" key="2">
    <source>
        <dbReference type="EMBL" id="GHE76238.1"/>
    </source>
</evidence>
<reference evidence="3" key="1">
    <citation type="journal article" date="2019" name="Int. J. Syst. Evol. Microbiol.">
        <title>The Global Catalogue of Microorganisms (GCM) 10K type strain sequencing project: providing services to taxonomists for standard genome sequencing and annotation.</title>
        <authorList>
            <consortium name="The Broad Institute Genomics Platform"/>
            <consortium name="The Broad Institute Genome Sequencing Center for Infectious Disease"/>
            <person name="Wu L."/>
            <person name="Ma J."/>
        </authorList>
    </citation>
    <scope>NUCLEOTIDE SEQUENCE [LARGE SCALE GENOMIC DNA]</scope>
    <source>
        <strain evidence="3">CGMCC 1.15111</strain>
    </source>
</reference>
<dbReference type="InterPro" id="IPR000905">
    <property type="entry name" value="Gcp-like_dom"/>
</dbReference>
<dbReference type="PANTHER" id="PTHR11735">
    <property type="entry name" value="TRNA N6-ADENOSINE THREONYLCARBAMOYLTRANSFERASE"/>
    <property type="match status" value="1"/>
</dbReference>
<dbReference type="RefSeq" id="WP_189631751.1">
    <property type="nucleotide sequence ID" value="NZ_BNAG01000007.1"/>
</dbReference>
<dbReference type="PANTHER" id="PTHR11735:SF11">
    <property type="entry name" value="TRNA THREONYLCARBAMOYLADENOSINE BIOSYNTHESIS PROTEIN TSAB"/>
    <property type="match status" value="1"/>
</dbReference>
<keyword evidence="3" id="KW-1185">Reference proteome</keyword>
<protein>
    <submittedName>
        <fullName evidence="2">tRNA (Adenosine(37)-N6)-threonylcarbamoyltransferase complex dimerization subunit type 1 TsaB</fullName>
    </submittedName>
</protein>
<sequence length="226" mass="24718">MSFILSIETATTVCSVAITSGQNIVCEKKLFSDKSHANKLTLLIQELLKKAELKMVQMSAIAVSMGPGSYTGLRIGLSTAKGICFALNKPLIGISTLKAMAKEASINHKGTLLCPMIDARRMEVYTALYNQSLTQLQEPRPLILNQDSFAETLSSQKVLFFGNGADKFQDIMNSKNASFLKDFSPSAWAVGLLAGHKLENTEFENLAYTEPGYLKEFQATTPKPLL</sequence>
<dbReference type="SUPFAM" id="SSF53067">
    <property type="entry name" value="Actin-like ATPase domain"/>
    <property type="match status" value="2"/>
</dbReference>
<dbReference type="Pfam" id="PF00814">
    <property type="entry name" value="TsaD"/>
    <property type="match status" value="1"/>
</dbReference>
<dbReference type="Gene3D" id="3.30.420.40">
    <property type="match status" value="2"/>
</dbReference>
<dbReference type="CDD" id="cd24032">
    <property type="entry name" value="ASKHA_NBD_TsaB"/>
    <property type="match status" value="1"/>
</dbReference>
<dbReference type="EMBL" id="BNAG01000007">
    <property type="protein sequence ID" value="GHE76238.1"/>
    <property type="molecule type" value="Genomic_DNA"/>
</dbReference>
<dbReference type="InterPro" id="IPR022496">
    <property type="entry name" value="T6A_TsaB"/>
</dbReference>
<name>A0ABQ3IF47_9BACT</name>
<feature type="domain" description="Gcp-like" evidence="1">
    <location>
        <begin position="33"/>
        <end position="136"/>
    </location>
</feature>
<dbReference type="Proteomes" id="UP000658258">
    <property type="component" value="Unassembled WGS sequence"/>
</dbReference>
<dbReference type="NCBIfam" id="TIGR03725">
    <property type="entry name" value="T6A_YeaZ"/>
    <property type="match status" value="1"/>
</dbReference>